<sequence>MPGETIRSDQTPYSTLEVSYPDSQDKTVVPAPNEKIPNISHDGNQALGLDSSGSNGQSSLEAVPEDDSKAPSRQKRTRCGLSPIVFWALIVAIILLVLGAVVGGIAAAVVRRDPKLPSENGPSQLSAVNWTDSSNQQRKTVFYQRNGKLWLSQKDASSESWTDLDIESRLSPPATGGDAVKLNPKKGTPLAAVVAPAPAGGHAAIYLYYLDTGNNIRDIRTTSSDDTATSTWTPGDLWETVALSAAPNTDLTALAHYCPVGCLNQNMVVFQITEGSLYWADGRNWSNRSRIVSANAATRLAMYPSLRKDESTGKMDPTRRSEARLYYHRDGRIDEFIFNEKEKFGWIPGTVGIFDKVPNAQRSPGLAAAPVAVNAQGLVLTLRHTEDGGNVTASYLPATGRWDANRSKIPPHRNLATSFDDDESMGAVTENKPAGAPLAAVALAPDGLLAVKEVDEDRAGWNGGCG</sequence>
<evidence type="ECO:0000313" key="3">
    <source>
        <dbReference type="EMBL" id="KAK7966032.1"/>
    </source>
</evidence>
<feature type="compositionally biased region" description="Polar residues" evidence="1">
    <location>
        <begin position="8"/>
        <end position="17"/>
    </location>
</feature>
<dbReference type="Gene3D" id="2.120.10.70">
    <property type="entry name" value="Fucose-specific lectin"/>
    <property type="match status" value="1"/>
</dbReference>
<dbReference type="GeneID" id="92069593"/>
<keyword evidence="2" id="KW-0812">Transmembrane</keyword>
<feature type="compositionally biased region" description="Polar residues" evidence="1">
    <location>
        <begin position="51"/>
        <end position="60"/>
    </location>
</feature>
<organism evidence="3 4">
    <name type="scientific">Apiospora aurea</name>
    <dbReference type="NCBI Taxonomy" id="335848"/>
    <lineage>
        <taxon>Eukaryota</taxon>
        <taxon>Fungi</taxon>
        <taxon>Dikarya</taxon>
        <taxon>Ascomycota</taxon>
        <taxon>Pezizomycotina</taxon>
        <taxon>Sordariomycetes</taxon>
        <taxon>Xylariomycetidae</taxon>
        <taxon>Amphisphaeriales</taxon>
        <taxon>Apiosporaceae</taxon>
        <taxon>Apiospora</taxon>
    </lineage>
</organism>
<reference evidence="3 4" key="1">
    <citation type="submission" date="2023-01" db="EMBL/GenBank/DDBJ databases">
        <title>Analysis of 21 Apiospora genomes using comparative genomics revels a genus with tremendous synthesis potential of carbohydrate active enzymes and secondary metabolites.</title>
        <authorList>
            <person name="Sorensen T."/>
        </authorList>
    </citation>
    <scope>NUCLEOTIDE SEQUENCE [LARGE SCALE GENOMIC DNA]</scope>
    <source>
        <strain evidence="3 4">CBS 24483</strain>
    </source>
</reference>
<evidence type="ECO:0008006" key="5">
    <source>
        <dbReference type="Google" id="ProtNLM"/>
    </source>
</evidence>
<accession>A0ABR1QU44</accession>
<feature type="region of interest" description="Disordered" evidence="1">
    <location>
        <begin position="1"/>
        <end position="75"/>
    </location>
</feature>
<proteinExistence type="predicted"/>
<keyword evidence="4" id="KW-1185">Reference proteome</keyword>
<dbReference type="EMBL" id="JAQQWE010000001">
    <property type="protein sequence ID" value="KAK7966032.1"/>
    <property type="molecule type" value="Genomic_DNA"/>
</dbReference>
<keyword evidence="2" id="KW-0472">Membrane</keyword>
<evidence type="ECO:0000256" key="2">
    <source>
        <dbReference type="SAM" id="Phobius"/>
    </source>
</evidence>
<dbReference type="RefSeq" id="XP_066705424.1">
    <property type="nucleotide sequence ID" value="XM_066836531.1"/>
</dbReference>
<dbReference type="SUPFAM" id="SSF89372">
    <property type="entry name" value="Fucose-specific lectin"/>
    <property type="match status" value="1"/>
</dbReference>
<evidence type="ECO:0000256" key="1">
    <source>
        <dbReference type="SAM" id="MobiDB-lite"/>
    </source>
</evidence>
<comment type="caution">
    <text evidence="3">The sequence shown here is derived from an EMBL/GenBank/DDBJ whole genome shotgun (WGS) entry which is preliminary data.</text>
</comment>
<keyword evidence="2" id="KW-1133">Transmembrane helix</keyword>
<name>A0ABR1QU44_9PEZI</name>
<protein>
    <recommendedName>
        <fullName evidence="5">Fucose-specific lectin</fullName>
    </recommendedName>
</protein>
<feature type="transmembrane region" description="Helical" evidence="2">
    <location>
        <begin position="84"/>
        <end position="110"/>
    </location>
</feature>
<gene>
    <name evidence="3" type="ORF">PG986_000309</name>
</gene>
<dbReference type="Proteomes" id="UP001391051">
    <property type="component" value="Unassembled WGS sequence"/>
</dbReference>
<evidence type="ECO:0000313" key="4">
    <source>
        <dbReference type="Proteomes" id="UP001391051"/>
    </source>
</evidence>